<comment type="caution">
    <text evidence="1">The sequence shown here is derived from an EMBL/GenBank/DDBJ whole genome shotgun (WGS) entry which is preliminary data.</text>
</comment>
<evidence type="ECO:0000313" key="2">
    <source>
        <dbReference type="Proteomes" id="UP001607302"/>
    </source>
</evidence>
<reference evidence="1 2" key="1">
    <citation type="journal article" date="2024" name="Ann. Entomol. Soc. Am.">
        <title>Genomic analyses of the southern and eastern yellowjacket wasps (Hymenoptera: Vespidae) reveal evolutionary signatures of social life.</title>
        <authorList>
            <person name="Catto M.A."/>
            <person name="Caine P.B."/>
            <person name="Orr S.E."/>
            <person name="Hunt B.G."/>
            <person name="Goodisman M.A.D."/>
        </authorList>
    </citation>
    <scope>NUCLEOTIDE SEQUENCE [LARGE SCALE GENOMIC DNA]</scope>
    <source>
        <strain evidence="1">233</strain>
        <tissue evidence="1">Head and thorax</tissue>
    </source>
</reference>
<dbReference type="Proteomes" id="UP001607302">
    <property type="component" value="Unassembled WGS sequence"/>
</dbReference>
<name>A0ABD2BYS6_VESSQ</name>
<keyword evidence="2" id="KW-1185">Reference proteome</keyword>
<gene>
    <name evidence="1" type="ORF">V1478_002018</name>
</gene>
<protein>
    <submittedName>
        <fullName evidence="1">Uncharacterized protein</fullName>
    </submittedName>
</protein>
<dbReference type="AlphaFoldDB" id="A0ABD2BYS6"/>
<evidence type="ECO:0000313" key="1">
    <source>
        <dbReference type="EMBL" id="KAL2737932.1"/>
    </source>
</evidence>
<proteinExistence type="predicted"/>
<sequence>MKTSENNTPKRKNHRVGLGRTDFSMKLFTEYPGKDFCDMPDPSSTKIKRTYKRKNQANGRNREPTNGVVTNITNNCMIYSEIHTQYPI</sequence>
<dbReference type="EMBL" id="JAUDFV010000027">
    <property type="protein sequence ID" value="KAL2737932.1"/>
    <property type="molecule type" value="Genomic_DNA"/>
</dbReference>
<organism evidence="1 2">
    <name type="scientific">Vespula squamosa</name>
    <name type="common">Southern yellow jacket</name>
    <name type="synonym">Wasp</name>
    <dbReference type="NCBI Taxonomy" id="30214"/>
    <lineage>
        <taxon>Eukaryota</taxon>
        <taxon>Metazoa</taxon>
        <taxon>Ecdysozoa</taxon>
        <taxon>Arthropoda</taxon>
        <taxon>Hexapoda</taxon>
        <taxon>Insecta</taxon>
        <taxon>Pterygota</taxon>
        <taxon>Neoptera</taxon>
        <taxon>Endopterygota</taxon>
        <taxon>Hymenoptera</taxon>
        <taxon>Apocrita</taxon>
        <taxon>Aculeata</taxon>
        <taxon>Vespoidea</taxon>
        <taxon>Vespidae</taxon>
        <taxon>Vespinae</taxon>
        <taxon>Vespula</taxon>
    </lineage>
</organism>
<accession>A0ABD2BYS6</accession>